<evidence type="ECO:0000313" key="3">
    <source>
        <dbReference type="Proteomes" id="UP000479293"/>
    </source>
</evidence>
<dbReference type="RefSeq" id="WP_152757117.1">
    <property type="nucleotide sequence ID" value="NZ_WHLY01000002.1"/>
</dbReference>
<proteinExistence type="predicted"/>
<feature type="region of interest" description="Disordered" evidence="1">
    <location>
        <begin position="97"/>
        <end position="126"/>
    </location>
</feature>
<comment type="caution">
    <text evidence="2">The sequence shown here is derived from an EMBL/GenBank/DDBJ whole genome shotgun (WGS) entry which is preliminary data.</text>
</comment>
<evidence type="ECO:0000313" key="2">
    <source>
        <dbReference type="EMBL" id="MPR32569.1"/>
    </source>
</evidence>
<dbReference type="SUPFAM" id="SSF89360">
    <property type="entry name" value="HesB-like domain"/>
    <property type="match status" value="1"/>
</dbReference>
<dbReference type="InterPro" id="IPR035903">
    <property type="entry name" value="HesB-like_dom_sf"/>
</dbReference>
<dbReference type="Gene3D" id="2.60.300.12">
    <property type="entry name" value="HesB-like domain"/>
    <property type="match status" value="1"/>
</dbReference>
<gene>
    <name evidence="2" type="ORF">GBK04_04195</name>
</gene>
<protein>
    <submittedName>
        <fullName evidence="2">Iron-sulfur cluster assembly accessory protein</fullName>
    </submittedName>
</protein>
<organism evidence="2 3">
    <name type="scientific">Salmonirosea aquatica</name>
    <dbReference type="NCBI Taxonomy" id="2654236"/>
    <lineage>
        <taxon>Bacteria</taxon>
        <taxon>Pseudomonadati</taxon>
        <taxon>Bacteroidota</taxon>
        <taxon>Cytophagia</taxon>
        <taxon>Cytophagales</taxon>
        <taxon>Spirosomataceae</taxon>
        <taxon>Salmonirosea</taxon>
    </lineage>
</organism>
<dbReference type="Proteomes" id="UP000479293">
    <property type="component" value="Unassembled WGS sequence"/>
</dbReference>
<dbReference type="AlphaFoldDB" id="A0A7C9FNS1"/>
<accession>A0A7C9FNS1</accession>
<name>A0A7C9FNS1_9BACT</name>
<dbReference type="EMBL" id="WHLY01000002">
    <property type="protein sequence ID" value="MPR32569.1"/>
    <property type="molecule type" value="Genomic_DNA"/>
</dbReference>
<feature type="compositionally biased region" description="Basic and acidic residues" evidence="1">
    <location>
        <begin position="107"/>
        <end position="126"/>
    </location>
</feature>
<sequence>MKDKSLDENTVPESPVHISARARAEIMDTFTANKIPDAYGLRVGLRGGACSATYLLGFDTATPHDQEYDVEGIRVIIDRRHLMYVLGAAVDYEENPQEQGFTINMPPREDLNDKVFSDTKDLQKND</sequence>
<reference evidence="2 3" key="1">
    <citation type="submission" date="2019-10" db="EMBL/GenBank/DDBJ databases">
        <title>Draft Genome Sequence of Cytophagaceae sp. SJW1-29.</title>
        <authorList>
            <person name="Choi A."/>
        </authorList>
    </citation>
    <scope>NUCLEOTIDE SEQUENCE [LARGE SCALE GENOMIC DNA]</scope>
    <source>
        <strain evidence="2 3">SJW1-29</strain>
    </source>
</reference>
<keyword evidence="3" id="KW-1185">Reference proteome</keyword>
<evidence type="ECO:0000256" key="1">
    <source>
        <dbReference type="SAM" id="MobiDB-lite"/>
    </source>
</evidence>